<keyword evidence="2" id="KW-1185">Reference proteome</keyword>
<dbReference type="InterPro" id="IPR021457">
    <property type="entry name" value="DUF3108"/>
</dbReference>
<protein>
    <recommendedName>
        <fullName evidence="3">DUF3108 domain-containing protein</fullName>
    </recommendedName>
</protein>
<evidence type="ECO:0008006" key="3">
    <source>
        <dbReference type="Google" id="ProtNLM"/>
    </source>
</evidence>
<accession>A0ABP7RZT9</accession>
<reference evidence="2" key="1">
    <citation type="journal article" date="2019" name="Int. J. Syst. Evol. Microbiol.">
        <title>The Global Catalogue of Microorganisms (GCM) 10K type strain sequencing project: providing services to taxonomists for standard genome sequencing and annotation.</title>
        <authorList>
            <consortium name="The Broad Institute Genomics Platform"/>
            <consortium name="The Broad Institute Genome Sequencing Center for Infectious Disease"/>
            <person name="Wu L."/>
            <person name="Ma J."/>
        </authorList>
    </citation>
    <scope>NUCLEOTIDE SEQUENCE [LARGE SCALE GENOMIC DNA]</scope>
    <source>
        <strain evidence="2">JCM 17561</strain>
    </source>
</reference>
<dbReference type="EMBL" id="BAABBP010000040">
    <property type="protein sequence ID" value="GAA4004605.1"/>
    <property type="molecule type" value="Genomic_DNA"/>
</dbReference>
<dbReference type="RefSeq" id="WP_344869929.1">
    <property type="nucleotide sequence ID" value="NZ_BAABBP010000040.1"/>
</dbReference>
<gene>
    <name evidence="1" type="ORF">GCM10022279_30800</name>
</gene>
<evidence type="ECO:0000313" key="2">
    <source>
        <dbReference type="Proteomes" id="UP001501627"/>
    </source>
</evidence>
<organism evidence="1 2">
    <name type="scientific">Comamonas faecalis</name>
    <dbReference type="NCBI Taxonomy" id="1387849"/>
    <lineage>
        <taxon>Bacteria</taxon>
        <taxon>Pseudomonadati</taxon>
        <taxon>Pseudomonadota</taxon>
        <taxon>Betaproteobacteria</taxon>
        <taxon>Burkholderiales</taxon>
        <taxon>Comamonadaceae</taxon>
        <taxon>Comamonas</taxon>
    </lineage>
</organism>
<dbReference type="Proteomes" id="UP001501627">
    <property type="component" value="Unassembled WGS sequence"/>
</dbReference>
<name>A0ABP7RZT9_9BURK</name>
<sequence length="253" mass="27939">MTSTPQPPFPPVLRPAPDRRRRAVLLALPLWLAAGSARTQGALALPASAQLQFSVTGEIRQMHYSASATLDWDNQGTHYEARQQIRILGFTARAQTSRGQITATGLRPERFDDKTRKLRSAQLDWQQHQVLFSPSGATASLPDGAQDRLSVFFQLGALLAAQPQMAAGSRITLETVGTNSIQPWTFTVIGRETLQLPAGSVPALKLQRQPRREGDPQATLWLGEQLHHLPVRILMHEDNGDRVDLRLNALPDI</sequence>
<proteinExistence type="predicted"/>
<evidence type="ECO:0000313" key="1">
    <source>
        <dbReference type="EMBL" id="GAA4004605.1"/>
    </source>
</evidence>
<comment type="caution">
    <text evidence="1">The sequence shown here is derived from an EMBL/GenBank/DDBJ whole genome shotgun (WGS) entry which is preliminary data.</text>
</comment>
<dbReference type="Pfam" id="PF11306">
    <property type="entry name" value="DUF3108"/>
    <property type="match status" value="1"/>
</dbReference>